<evidence type="ECO:0000313" key="2">
    <source>
        <dbReference type="Proteomes" id="UP000248553"/>
    </source>
</evidence>
<dbReference type="EMBL" id="QHKM01000003">
    <property type="protein sequence ID" value="RAK66939.1"/>
    <property type="molecule type" value="Genomic_DNA"/>
</dbReference>
<evidence type="ECO:0000313" key="1">
    <source>
        <dbReference type="EMBL" id="RAK66939.1"/>
    </source>
</evidence>
<sequence>MQFEVGGSYDELIDFGRQLQQYPLVYFNDEQEYQAVFQKGKNRPRFLWYFRIEVFAYKTNGAAAVKMVYDNNAAAEYRNRAAFSIRTSPASIVELGHLLATWKPTEQAEVVWVADE</sequence>
<name>A0A328BJY6_9BACT</name>
<dbReference type="Proteomes" id="UP000248553">
    <property type="component" value="Unassembled WGS sequence"/>
</dbReference>
<keyword evidence="2" id="KW-1185">Reference proteome</keyword>
<proteinExistence type="predicted"/>
<organism evidence="1 2">
    <name type="scientific">Hymenobacter edaphi</name>
    <dbReference type="NCBI Taxonomy" id="2211146"/>
    <lineage>
        <taxon>Bacteria</taxon>
        <taxon>Pseudomonadati</taxon>
        <taxon>Bacteroidota</taxon>
        <taxon>Cytophagia</taxon>
        <taxon>Cytophagales</taxon>
        <taxon>Hymenobacteraceae</taxon>
        <taxon>Hymenobacter</taxon>
    </lineage>
</organism>
<dbReference type="AlphaFoldDB" id="A0A328BJY6"/>
<accession>A0A328BJY6</accession>
<gene>
    <name evidence="1" type="ORF">DLM85_12090</name>
</gene>
<reference evidence="2" key="1">
    <citation type="submission" date="2018-05" db="EMBL/GenBank/DDBJ databases">
        <authorList>
            <person name="Nie L."/>
        </authorList>
    </citation>
    <scope>NUCLEOTIDE SEQUENCE [LARGE SCALE GENOMIC DNA]</scope>
    <source>
        <strain evidence="2">NL</strain>
    </source>
</reference>
<comment type="caution">
    <text evidence="1">The sequence shown here is derived from an EMBL/GenBank/DDBJ whole genome shotgun (WGS) entry which is preliminary data.</text>
</comment>
<protein>
    <submittedName>
        <fullName evidence="1">Uncharacterized protein</fullName>
    </submittedName>
</protein>